<sequence>MFLTHHWLDFILLVVLISPVCAAPALRARNEPFYNVQMYDESGTLVTFAETETEGRNYLLTTIIDVWIYGMEPSDIQLSPHGRKINFESSSMLYYKLVGGFLCSPPRICYGYVVTAVVTSAKKQIPQNVIFSAIVRGHIIHPPYLTTHNILRVHGNGKPLRGEQLKNAEKLQYEKYSEFLTKFALVKGLNIDVTKEQETGTKRPPYSDSDSDSDGGSRKKAKSAR</sequence>
<protein>
    <submittedName>
        <fullName evidence="3">Uncharacterized protein</fullName>
    </submittedName>
</protein>
<comment type="caution">
    <text evidence="3">The sequence shown here is derived from an EMBL/GenBank/DDBJ whole genome shotgun (WGS) entry which is preliminary data.</text>
</comment>
<evidence type="ECO:0000256" key="1">
    <source>
        <dbReference type="SAM" id="MobiDB-lite"/>
    </source>
</evidence>
<feature type="signal peptide" evidence="2">
    <location>
        <begin position="1"/>
        <end position="22"/>
    </location>
</feature>
<name>A0A9P5U2J2_9AGAR</name>
<organism evidence="3 4">
    <name type="scientific">Rhodocollybia butyracea</name>
    <dbReference type="NCBI Taxonomy" id="206335"/>
    <lineage>
        <taxon>Eukaryota</taxon>
        <taxon>Fungi</taxon>
        <taxon>Dikarya</taxon>
        <taxon>Basidiomycota</taxon>
        <taxon>Agaricomycotina</taxon>
        <taxon>Agaricomycetes</taxon>
        <taxon>Agaricomycetidae</taxon>
        <taxon>Agaricales</taxon>
        <taxon>Marasmiineae</taxon>
        <taxon>Omphalotaceae</taxon>
        <taxon>Rhodocollybia</taxon>
    </lineage>
</organism>
<dbReference type="EMBL" id="JADNRY010000134">
    <property type="protein sequence ID" value="KAF9063976.1"/>
    <property type="molecule type" value="Genomic_DNA"/>
</dbReference>
<accession>A0A9P5U2J2</accession>
<proteinExistence type="predicted"/>
<keyword evidence="2" id="KW-0732">Signal</keyword>
<dbReference type="AlphaFoldDB" id="A0A9P5U2J2"/>
<evidence type="ECO:0000313" key="3">
    <source>
        <dbReference type="EMBL" id="KAF9063976.1"/>
    </source>
</evidence>
<reference evidence="3" key="1">
    <citation type="submission" date="2020-11" db="EMBL/GenBank/DDBJ databases">
        <authorList>
            <consortium name="DOE Joint Genome Institute"/>
            <person name="Ahrendt S."/>
            <person name="Riley R."/>
            <person name="Andreopoulos W."/>
            <person name="Labutti K."/>
            <person name="Pangilinan J."/>
            <person name="Ruiz-Duenas F.J."/>
            <person name="Barrasa J.M."/>
            <person name="Sanchez-Garcia M."/>
            <person name="Camarero S."/>
            <person name="Miyauchi S."/>
            <person name="Serrano A."/>
            <person name="Linde D."/>
            <person name="Babiker R."/>
            <person name="Drula E."/>
            <person name="Ayuso-Fernandez I."/>
            <person name="Pacheco R."/>
            <person name="Padilla G."/>
            <person name="Ferreira P."/>
            <person name="Barriuso J."/>
            <person name="Kellner H."/>
            <person name="Castanera R."/>
            <person name="Alfaro M."/>
            <person name="Ramirez L."/>
            <person name="Pisabarro A.G."/>
            <person name="Kuo A."/>
            <person name="Tritt A."/>
            <person name="Lipzen A."/>
            <person name="He G."/>
            <person name="Yan M."/>
            <person name="Ng V."/>
            <person name="Cullen D."/>
            <person name="Martin F."/>
            <person name="Rosso M.-N."/>
            <person name="Henrissat B."/>
            <person name="Hibbett D."/>
            <person name="Martinez A.T."/>
            <person name="Grigoriev I.V."/>
        </authorList>
    </citation>
    <scope>NUCLEOTIDE SEQUENCE</scope>
    <source>
        <strain evidence="3">AH 40177</strain>
    </source>
</reference>
<gene>
    <name evidence="3" type="ORF">BDP27DRAFT_1426355</name>
</gene>
<feature type="region of interest" description="Disordered" evidence="1">
    <location>
        <begin position="194"/>
        <end position="225"/>
    </location>
</feature>
<evidence type="ECO:0000256" key="2">
    <source>
        <dbReference type="SAM" id="SignalP"/>
    </source>
</evidence>
<dbReference type="Proteomes" id="UP000772434">
    <property type="component" value="Unassembled WGS sequence"/>
</dbReference>
<evidence type="ECO:0000313" key="4">
    <source>
        <dbReference type="Proteomes" id="UP000772434"/>
    </source>
</evidence>
<keyword evidence="4" id="KW-1185">Reference proteome</keyword>
<feature type="chain" id="PRO_5040232699" evidence="2">
    <location>
        <begin position="23"/>
        <end position="225"/>
    </location>
</feature>